<dbReference type="Proteomes" id="UP000789595">
    <property type="component" value="Unassembled WGS sequence"/>
</dbReference>
<evidence type="ECO:0000313" key="1">
    <source>
        <dbReference type="EMBL" id="CAH0371928.1"/>
    </source>
</evidence>
<accession>A0A8J2SJV2</accession>
<name>A0A8J2SJV2_9STRA</name>
<protein>
    <submittedName>
        <fullName evidence="1">Uncharacterized protein</fullName>
    </submittedName>
</protein>
<sequence>MGDRSKHPPKAAKISNQLNAANKEIKRASFLDLRTSSRAIQTKTISETLCPLSLNLSHICTKLLSIVSELTPVASLTHADLNRIRRTEARNYDLLNLLEAKYLFNQCAVRQQKDVIPLIKVSQVLEHHIHSKRFNWLVADVTSGIVESALVMRATAVKSLNENFHLSVSIEYLSKLNKFDSVYNNQRNASVADQHFLQHEAFFRPHQHVNIGPESAPSIWTCTSERNKVFWIERSTLFHAAFCSSRRNEVRPPTSNFPLQYGASVLLVSWLYRHTLMTLRVQISRLFRDHSINLRPGSETCFRCSASLNRIGALFSSMLLHCILTKSRESRRQCYLLFELSKNYSQATNVIGLIRIRQDLIRVINDILMCFNQLRLSALLTIEMELRQSTFDICNTFLMYVQRIHRFNPGLKASLVSSLTNMMYSATAGTIRT</sequence>
<organism evidence="1 2">
    <name type="scientific">Pelagomonas calceolata</name>
    <dbReference type="NCBI Taxonomy" id="35677"/>
    <lineage>
        <taxon>Eukaryota</taxon>
        <taxon>Sar</taxon>
        <taxon>Stramenopiles</taxon>
        <taxon>Ochrophyta</taxon>
        <taxon>Pelagophyceae</taxon>
        <taxon>Pelagomonadales</taxon>
        <taxon>Pelagomonadaceae</taxon>
        <taxon>Pelagomonas</taxon>
    </lineage>
</organism>
<proteinExistence type="predicted"/>
<comment type="caution">
    <text evidence="1">The sequence shown here is derived from an EMBL/GenBank/DDBJ whole genome shotgun (WGS) entry which is preliminary data.</text>
</comment>
<dbReference type="AlphaFoldDB" id="A0A8J2SJV2"/>
<gene>
    <name evidence="1" type="ORF">PECAL_3P18930</name>
</gene>
<reference evidence="1" key="1">
    <citation type="submission" date="2021-11" db="EMBL/GenBank/DDBJ databases">
        <authorList>
            <consortium name="Genoscope - CEA"/>
            <person name="William W."/>
        </authorList>
    </citation>
    <scope>NUCLEOTIDE SEQUENCE</scope>
</reference>
<keyword evidence="2" id="KW-1185">Reference proteome</keyword>
<evidence type="ECO:0000313" key="2">
    <source>
        <dbReference type="Proteomes" id="UP000789595"/>
    </source>
</evidence>
<dbReference type="EMBL" id="CAKKNE010000003">
    <property type="protein sequence ID" value="CAH0371928.1"/>
    <property type="molecule type" value="Genomic_DNA"/>
</dbReference>